<dbReference type="Proteomes" id="UP000184608">
    <property type="component" value="Unassembled WGS sequence"/>
</dbReference>
<organism evidence="1 2">
    <name type="scientific">Vibrio aerogenes CECT 7868</name>
    <dbReference type="NCBI Taxonomy" id="1216006"/>
    <lineage>
        <taxon>Bacteria</taxon>
        <taxon>Pseudomonadati</taxon>
        <taxon>Pseudomonadota</taxon>
        <taxon>Gammaproteobacteria</taxon>
        <taxon>Vibrionales</taxon>
        <taxon>Vibrionaceae</taxon>
        <taxon>Vibrio</taxon>
    </lineage>
</organism>
<evidence type="ECO:0008006" key="3">
    <source>
        <dbReference type="Google" id="ProtNLM"/>
    </source>
</evidence>
<dbReference type="Gene3D" id="3.40.50.1820">
    <property type="entry name" value="alpha/beta hydrolase"/>
    <property type="match status" value="1"/>
</dbReference>
<evidence type="ECO:0000313" key="1">
    <source>
        <dbReference type="EMBL" id="SHI21076.1"/>
    </source>
</evidence>
<keyword evidence="2" id="KW-1185">Reference proteome</keyword>
<sequence>MIVIFVHGWSVTDTNTYGYLPEAIAAQAGNYGLTVDIRHIWLGKYISFNDTVNVDDIVRAFDHALHEQIPDGEKIAEFSCITHSTGGPVVREWVERYFGSNGLTDCPLRHLVMLAPANHGSPLAALGKERVGRIKAWFDGVEPGQLVLDWLSLGSQQQIDLATATLDYQPAAAGYFPFVLTGQMIDRKLYDFVNSYLTEPGSDGVVRVSGANMNYSMVKFVESGESAPLKKEYLNELFYVHLLKQEGEMQRPVNVPLGVVPRASHSGKYKGIMRSVTSEKSPKEQVKEILKCFQVSTADEYLQRGSELEILTQKTQKNKHRYITLVFIVEDDEGVPVTDFDLIVLGEKDDDPDDLAKGVFVDRQKNAAHPNHLVYYVDYNNLITKKLTGFRIIARPSRYRLVNKSGQPDDDSVFVAKPENCLSYYRPVEFRVENDAFELRPNETCYINIVLHRCVDKNVFRFDSAESPKMHKEGLILKTETRQDFRKTKPSGDGVN</sequence>
<dbReference type="SUPFAM" id="SSF53474">
    <property type="entry name" value="alpha/beta-Hydrolases"/>
    <property type="match status" value="1"/>
</dbReference>
<proteinExistence type="predicted"/>
<dbReference type="EMBL" id="FQXZ01000026">
    <property type="protein sequence ID" value="SHI21076.1"/>
    <property type="molecule type" value="Genomic_DNA"/>
</dbReference>
<dbReference type="RefSeq" id="WP_073604135.1">
    <property type="nucleotide sequence ID" value="NZ_FQXZ01000026.1"/>
</dbReference>
<evidence type="ECO:0000313" key="2">
    <source>
        <dbReference type="Proteomes" id="UP000184608"/>
    </source>
</evidence>
<name>A0A1M5ZA05_9VIBR</name>
<gene>
    <name evidence="1" type="ORF">VA7868_02476</name>
</gene>
<reference evidence="1 2" key="1">
    <citation type="submission" date="2016-11" db="EMBL/GenBank/DDBJ databases">
        <authorList>
            <person name="Jaros S."/>
            <person name="Januszkiewicz K."/>
            <person name="Wedrychowicz H."/>
        </authorList>
    </citation>
    <scope>NUCLEOTIDE SEQUENCE [LARGE SCALE GENOMIC DNA]</scope>
    <source>
        <strain evidence="1 2">CECT 7868</strain>
    </source>
</reference>
<dbReference type="STRING" id="1216006.VA7868_02476"/>
<protein>
    <recommendedName>
        <fullName evidence="3">Phospholipase</fullName>
    </recommendedName>
</protein>
<dbReference type="InterPro" id="IPR029058">
    <property type="entry name" value="AB_hydrolase_fold"/>
</dbReference>
<dbReference type="AlphaFoldDB" id="A0A1M5ZA05"/>
<accession>A0A1M5ZA05</accession>